<organism evidence="9 10">
    <name type="scientific">Nannochloropsis salina CCMP1776</name>
    <dbReference type="NCBI Taxonomy" id="1027361"/>
    <lineage>
        <taxon>Eukaryota</taxon>
        <taxon>Sar</taxon>
        <taxon>Stramenopiles</taxon>
        <taxon>Ochrophyta</taxon>
        <taxon>Eustigmatophyceae</taxon>
        <taxon>Eustigmatales</taxon>
        <taxon>Monodopsidaceae</taxon>
        <taxon>Microchloropsis</taxon>
        <taxon>Microchloropsis salina</taxon>
    </lineage>
</organism>
<feature type="region of interest" description="Disordered" evidence="7">
    <location>
        <begin position="1054"/>
        <end position="1076"/>
    </location>
</feature>
<dbReference type="Gene3D" id="1.25.40.10">
    <property type="entry name" value="Tetratricopeptide repeat domain"/>
    <property type="match status" value="2"/>
</dbReference>
<protein>
    <recommendedName>
        <fullName evidence="8">RRM domain-containing protein</fullName>
    </recommendedName>
</protein>
<feature type="domain" description="RRM" evidence="8">
    <location>
        <begin position="967"/>
        <end position="1051"/>
    </location>
</feature>
<feature type="compositionally biased region" description="Basic and acidic residues" evidence="7">
    <location>
        <begin position="769"/>
        <end position="802"/>
    </location>
</feature>
<feature type="compositionally biased region" description="Basic and acidic residues" evidence="7">
    <location>
        <begin position="1124"/>
        <end position="1133"/>
    </location>
</feature>
<dbReference type="PANTHER" id="PTHR17204">
    <property type="entry name" value="PRE-MRNA PROCESSING PROTEIN PRP39-RELATED"/>
    <property type="match status" value="1"/>
</dbReference>
<evidence type="ECO:0000256" key="2">
    <source>
        <dbReference type="ARBA" id="ARBA00022664"/>
    </source>
</evidence>
<dbReference type="GO" id="GO:0008380">
    <property type="term" value="P:RNA splicing"/>
    <property type="evidence" value="ECO:0007669"/>
    <property type="project" value="UniProtKB-KW"/>
</dbReference>
<keyword evidence="10" id="KW-1185">Reference proteome</keyword>
<dbReference type="Proteomes" id="UP000355283">
    <property type="component" value="Unassembled WGS sequence"/>
</dbReference>
<feature type="region of interest" description="Disordered" evidence="7">
    <location>
        <begin position="89"/>
        <end position="116"/>
    </location>
</feature>
<evidence type="ECO:0000256" key="3">
    <source>
        <dbReference type="ARBA" id="ARBA00022737"/>
    </source>
</evidence>
<dbReference type="InterPro" id="IPR035979">
    <property type="entry name" value="RBD_domain_sf"/>
</dbReference>
<evidence type="ECO:0000256" key="4">
    <source>
        <dbReference type="ARBA" id="ARBA00023187"/>
    </source>
</evidence>
<dbReference type="AlphaFoldDB" id="A0A4D9CVI4"/>
<evidence type="ECO:0000256" key="6">
    <source>
        <dbReference type="PROSITE-ProRule" id="PRU00176"/>
    </source>
</evidence>
<keyword evidence="4" id="KW-0508">mRNA splicing</keyword>
<dbReference type="SUPFAM" id="SSF54928">
    <property type="entry name" value="RNA-binding domain, RBD"/>
    <property type="match status" value="2"/>
</dbReference>
<keyword evidence="3" id="KW-0677">Repeat</keyword>
<feature type="compositionally biased region" description="Polar residues" evidence="7">
    <location>
        <begin position="803"/>
        <end position="813"/>
    </location>
</feature>
<feature type="region of interest" description="Disordered" evidence="7">
    <location>
        <begin position="1090"/>
        <end position="1133"/>
    </location>
</feature>
<dbReference type="GO" id="GO:0005634">
    <property type="term" value="C:nucleus"/>
    <property type="evidence" value="ECO:0007669"/>
    <property type="project" value="UniProtKB-SubCell"/>
</dbReference>
<feature type="region of interest" description="Disordered" evidence="7">
    <location>
        <begin position="213"/>
        <end position="233"/>
    </location>
</feature>
<feature type="region of interest" description="Disordered" evidence="7">
    <location>
        <begin position="285"/>
        <end position="307"/>
    </location>
</feature>
<accession>A0A4D9CVI4</accession>
<dbReference type="InterPro" id="IPR012677">
    <property type="entry name" value="Nucleotide-bd_a/b_plait_sf"/>
</dbReference>
<keyword evidence="2" id="KW-0507">mRNA processing</keyword>
<name>A0A4D9CVI4_9STRA</name>
<evidence type="ECO:0000256" key="5">
    <source>
        <dbReference type="ARBA" id="ARBA00023242"/>
    </source>
</evidence>
<evidence type="ECO:0000256" key="7">
    <source>
        <dbReference type="SAM" id="MobiDB-lite"/>
    </source>
</evidence>
<evidence type="ECO:0000313" key="9">
    <source>
        <dbReference type="EMBL" id="TFJ81493.1"/>
    </source>
</evidence>
<evidence type="ECO:0000313" key="10">
    <source>
        <dbReference type="Proteomes" id="UP000355283"/>
    </source>
</evidence>
<comment type="subcellular location">
    <subcellularLocation>
        <location evidence="1">Nucleus</location>
    </subcellularLocation>
</comment>
<reference evidence="9 10" key="1">
    <citation type="submission" date="2019-01" db="EMBL/GenBank/DDBJ databases">
        <title>Nuclear Genome Assembly of the Microalgal Biofuel strain Nannochloropsis salina CCMP1776.</title>
        <authorList>
            <person name="Hovde B."/>
        </authorList>
    </citation>
    <scope>NUCLEOTIDE SEQUENCE [LARGE SCALE GENOMIC DNA]</scope>
    <source>
        <strain evidence="9 10">CCMP1776</strain>
    </source>
</reference>
<feature type="domain" description="RRM" evidence="8">
    <location>
        <begin position="836"/>
        <end position="911"/>
    </location>
</feature>
<keyword evidence="6" id="KW-0694">RNA-binding</keyword>
<feature type="compositionally biased region" description="Gly residues" evidence="7">
    <location>
        <begin position="692"/>
        <end position="704"/>
    </location>
</feature>
<feature type="region of interest" description="Disordered" evidence="7">
    <location>
        <begin position="351"/>
        <end position="374"/>
    </location>
</feature>
<feature type="compositionally biased region" description="Basic and acidic residues" evidence="7">
    <location>
        <begin position="1061"/>
        <end position="1073"/>
    </location>
</feature>
<proteinExistence type="predicted"/>
<evidence type="ECO:0000259" key="8">
    <source>
        <dbReference type="PROSITE" id="PS50102"/>
    </source>
</evidence>
<feature type="compositionally biased region" description="Low complexity" evidence="7">
    <location>
        <begin position="36"/>
        <end position="54"/>
    </location>
</feature>
<dbReference type="OrthoDB" id="360390at2759"/>
<keyword evidence="5" id="KW-0539">Nucleus</keyword>
<dbReference type="PROSITE" id="PS50102">
    <property type="entry name" value="RRM"/>
    <property type="match status" value="2"/>
</dbReference>
<dbReference type="SMART" id="SM00360">
    <property type="entry name" value="RRM"/>
    <property type="match status" value="2"/>
</dbReference>
<feature type="region of interest" description="Disordered" evidence="7">
    <location>
        <begin position="690"/>
        <end position="825"/>
    </location>
</feature>
<dbReference type="GO" id="GO:0006397">
    <property type="term" value="P:mRNA processing"/>
    <property type="evidence" value="ECO:0007669"/>
    <property type="project" value="UniProtKB-KW"/>
</dbReference>
<feature type="compositionally biased region" description="Polar residues" evidence="7">
    <location>
        <begin position="1107"/>
        <end position="1123"/>
    </location>
</feature>
<evidence type="ECO:0000256" key="1">
    <source>
        <dbReference type="ARBA" id="ARBA00004123"/>
    </source>
</evidence>
<dbReference type="PANTHER" id="PTHR17204:SF25">
    <property type="entry name" value="RRM DOMAIN-CONTAINING PROTEIN"/>
    <property type="match status" value="1"/>
</dbReference>
<feature type="compositionally biased region" description="Gly residues" evidence="7">
    <location>
        <begin position="725"/>
        <end position="737"/>
    </location>
</feature>
<sequence length="1133" mass="121991">MACRRIEAMSSDEEEGGANTEGKGSQGAVMMEQDDASISSSCTGSCNSSSSSDTDAGEGAEACESDRVNDLADSDVHEEEALALVTGALDSLASPMPSGKESRKPGGGHPPTHPSYDAYTACVETLRGVAHSLAGKPAGLEVLEKLRSTRDAFAATYLLPADAWSEWARDEATLPGGGGVKAARRLLEEKALVDMPGSVTLRLVHLALVEDDEGQKEEGAEDGGNGGEGCSNRRKATEEAVRRACEAAVAAAGMHVLEGHKVWEAYRTFEMGVLRRARDAQWAMEGESLEGGRGGRSKEDGGEERKAEARERVVRLLERQAAVPLLEGCRVLEAEWEAFVGAERAEMDRWKRERKKGGWQGEEGGRGGDSEEGGAVGVVDEVEALAAAGKRLKILLAASKRRLERILMPVERALSAHGRKKHERVGLWEAYIGVEMEREEGEEGGGEVARSRARHVLEPALAVVKRAFKCTPGAVGLWLRYLRILEETAAGPEALDAAAQEALEGPLRGQAEEGLALLQAHIDAARRRVWAAVRAGEDGEGQPEPERRSRALAGFEAAVGYAEAWTEAFHPEWDAARLALLRARLGLLTDLGELTTAWTLWWGPSGLGKGSRLRVYWQTWSEGAVWARAHRGVGAALEMLREAARAVQDSPTATWEAWAEVAREGGCLKEYEEAMGWVVRGRWKAAAKAGREGGWGEEGGGGRAKPGKDAGAGHQLGHSAPPPGFGEGGNARVGGNGRRQTGNASLGRCPPQRRGQVGATGGNGGTARTEGRGGRDEGVDRKWVRDTPEEPPLKRARAKETSSEQTAGSSSLSAVWRAPEDGAEAKGELDDAVYRRTIFVKKLDKNVLGPTLRAAMDGIVGEGAVEDLQLLTSKSGRPRGMAIVTLRSTALYEAAVKEGRLEGVGVEKTEGIARILPFNIKFITGGISPKANDQEDGEETGGRAAHCEKGLPQGKVQEEEKKTFHPTTIFLTGLLNWNGGIADLRALFEEHVPESKVQAVNIAMDKCTGKRKGTALVQFTEPGPVASALKLRNIGKLLNLHEVVKVRQSRFPVQVEGPNFPDKRDDPREERNPSRARVFFAPRVLQRKQGRLSIGQEVGHKEKSKEAQQTPSEKFQTSGTYTQEDFKKMIMKS</sequence>
<dbReference type="InterPro" id="IPR000504">
    <property type="entry name" value="RRM_dom"/>
</dbReference>
<dbReference type="InterPro" id="IPR011990">
    <property type="entry name" value="TPR-like_helical_dom_sf"/>
</dbReference>
<gene>
    <name evidence="9" type="ORF">NSK_007164</name>
</gene>
<dbReference type="GO" id="GO:0003723">
    <property type="term" value="F:RNA binding"/>
    <property type="evidence" value="ECO:0007669"/>
    <property type="project" value="UniProtKB-UniRule"/>
</dbReference>
<dbReference type="Gene3D" id="3.30.70.330">
    <property type="match status" value="2"/>
</dbReference>
<feature type="region of interest" description="Disordered" evidence="7">
    <location>
        <begin position="1"/>
        <end position="76"/>
    </location>
</feature>
<comment type="caution">
    <text evidence="9">The sequence shown here is derived from an EMBL/GenBank/DDBJ whole genome shotgun (WGS) entry which is preliminary data.</text>
</comment>
<feature type="compositionally biased region" description="Basic and acidic residues" evidence="7">
    <location>
        <begin position="296"/>
        <end position="307"/>
    </location>
</feature>
<dbReference type="EMBL" id="SDOX01000126">
    <property type="protein sequence ID" value="TFJ81493.1"/>
    <property type="molecule type" value="Genomic_DNA"/>
</dbReference>